<name>A0AAV2ZET0_9STRA</name>
<evidence type="ECO:0008006" key="3">
    <source>
        <dbReference type="Google" id="ProtNLM"/>
    </source>
</evidence>
<evidence type="ECO:0000313" key="1">
    <source>
        <dbReference type="EMBL" id="DBA03719.1"/>
    </source>
</evidence>
<dbReference type="Proteomes" id="UP001146120">
    <property type="component" value="Unassembled WGS sequence"/>
</dbReference>
<dbReference type="PANTHER" id="PTHR11439:SF483">
    <property type="entry name" value="PEPTIDE SYNTHASE GLIP-LIKE, PUTATIVE (AFU_ORTHOLOGUE AFUA_3G12920)-RELATED"/>
    <property type="match status" value="1"/>
</dbReference>
<reference evidence="1" key="1">
    <citation type="submission" date="2022-11" db="EMBL/GenBank/DDBJ databases">
        <authorList>
            <person name="Morgan W.R."/>
            <person name="Tartar A."/>
        </authorList>
    </citation>
    <scope>NUCLEOTIDE SEQUENCE</scope>
    <source>
        <strain evidence="1">ARSEF 373</strain>
    </source>
</reference>
<accession>A0AAV2ZET0</accession>
<dbReference type="CDD" id="cd09272">
    <property type="entry name" value="RNase_HI_RT_Ty1"/>
    <property type="match status" value="1"/>
</dbReference>
<organism evidence="1 2">
    <name type="scientific">Lagenidium giganteum</name>
    <dbReference type="NCBI Taxonomy" id="4803"/>
    <lineage>
        <taxon>Eukaryota</taxon>
        <taxon>Sar</taxon>
        <taxon>Stramenopiles</taxon>
        <taxon>Oomycota</taxon>
        <taxon>Peronosporomycetes</taxon>
        <taxon>Pythiales</taxon>
        <taxon>Pythiaceae</taxon>
    </lineage>
</organism>
<proteinExistence type="predicted"/>
<gene>
    <name evidence="1" type="ORF">N0F65_004136</name>
</gene>
<keyword evidence="2" id="KW-1185">Reference proteome</keyword>
<dbReference type="AlphaFoldDB" id="A0AAV2ZET0"/>
<sequence>RRAVFVLVQRASVGDTRAIIANRWVYAVMKDENGIIKRFKARLVLQADIYGINYFKTYAPVIRFETQRFSEDDQFSIKCLLGVKIVVDRQNRAVFLSQENYINEILRFGMIELHWSDNTGKLIDDNRDEENHRDIKYREIIGALQYLVSGSRPNLAHAVRCLGQHMSNYDATHYARSKRTKRLNQLNWLFTQMHYANDAEDCRSISGYASTLNGINSLSTMEVQYVDGLRDSFGCGIYVMNCKFQTPRLMSDNQAAIVLTTKPGKHHKSKHIDNKFHFVRHLAVQEELEVQHVGTNEQRD</sequence>
<dbReference type="EMBL" id="DAKRPA010000016">
    <property type="protein sequence ID" value="DBA03719.1"/>
    <property type="molecule type" value="Genomic_DNA"/>
</dbReference>
<protein>
    <recommendedName>
        <fullName evidence="3">Polyprotein</fullName>
    </recommendedName>
</protein>
<feature type="non-terminal residue" evidence="1">
    <location>
        <position position="1"/>
    </location>
</feature>
<comment type="caution">
    <text evidence="1">The sequence shown here is derived from an EMBL/GenBank/DDBJ whole genome shotgun (WGS) entry which is preliminary data.</text>
</comment>
<evidence type="ECO:0000313" key="2">
    <source>
        <dbReference type="Proteomes" id="UP001146120"/>
    </source>
</evidence>
<dbReference type="PANTHER" id="PTHR11439">
    <property type="entry name" value="GAG-POL-RELATED RETROTRANSPOSON"/>
    <property type="match status" value="1"/>
</dbReference>
<reference evidence="1" key="2">
    <citation type="journal article" date="2023" name="Microbiol Resour">
        <title>Decontamination and Annotation of the Draft Genome Sequence of the Oomycete Lagenidium giganteum ARSEF 373.</title>
        <authorList>
            <person name="Morgan W.R."/>
            <person name="Tartar A."/>
        </authorList>
    </citation>
    <scope>NUCLEOTIDE SEQUENCE</scope>
    <source>
        <strain evidence="1">ARSEF 373</strain>
    </source>
</reference>